<dbReference type="InterPro" id="IPR057678">
    <property type="entry name" value="DUF7918"/>
</dbReference>
<feature type="compositionally biased region" description="Basic and acidic residues" evidence="1">
    <location>
        <begin position="236"/>
        <end position="251"/>
    </location>
</feature>
<sequence>MTRKKSDTVASKYIEAVSGAEFAVQWKISSPWPPATILFEYWLDQKKVGGRYCKQELYKRPAYIYLMEGARTVVNGQEFVHKFAFAALDVGTRCWICTRMDHQLIKDLKGMGEITVKAWFVKNLQTLTTVDHSLSNRLKEVGKIPEKALKGCMLSHQTSLRAPQVSGNAASQASREFLDPEREPFATYTFKYRSRDVLKSLLIIPRTPSPVPLEQRDIDTLTAEEMREVLCQQRVRDEASQPVKQERGVKREHARARSSTYTDDSSDEVSFVSASKRHREHYRTTVDEDGTEAIDLT</sequence>
<evidence type="ECO:0000313" key="3">
    <source>
        <dbReference type="EMBL" id="KAF1928526.1"/>
    </source>
</evidence>
<feature type="compositionally biased region" description="Acidic residues" evidence="1">
    <location>
        <begin position="287"/>
        <end position="297"/>
    </location>
</feature>
<evidence type="ECO:0000313" key="4">
    <source>
        <dbReference type="Proteomes" id="UP000800082"/>
    </source>
</evidence>
<reference evidence="3" key="1">
    <citation type="journal article" date="2020" name="Stud. Mycol.">
        <title>101 Dothideomycetes genomes: a test case for predicting lifestyles and emergence of pathogens.</title>
        <authorList>
            <person name="Haridas S."/>
            <person name="Albert R."/>
            <person name="Binder M."/>
            <person name="Bloem J."/>
            <person name="Labutti K."/>
            <person name="Salamov A."/>
            <person name="Andreopoulos B."/>
            <person name="Baker S."/>
            <person name="Barry K."/>
            <person name="Bills G."/>
            <person name="Bluhm B."/>
            <person name="Cannon C."/>
            <person name="Castanera R."/>
            <person name="Culley D."/>
            <person name="Daum C."/>
            <person name="Ezra D."/>
            <person name="Gonzalez J."/>
            <person name="Henrissat B."/>
            <person name="Kuo A."/>
            <person name="Liang C."/>
            <person name="Lipzen A."/>
            <person name="Lutzoni F."/>
            <person name="Magnuson J."/>
            <person name="Mondo S."/>
            <person name="Nolan M."/>
            <person name="Ohm R."/>
            <person name="Pangilinan J."/>
            <person name="Park H.-J."/>
            <person name="Ramirez L."/>
            <person name="Alfaro M."/>
            <person name="Sun H."/>
            <person name="Tritt A."/>
            <person name="Yoshinaga Y."/>
            <person name="Zwiers L.-H."/>
            <person name="Turgeon B."/>
            <person name="Goodwin S."/>
            <person name="Spatafora J."/>
            <person name="Crous P."/>
            <person name="Grigoriev I."/>
        </authorList>
    </citation>
    <scope>NUCLEOTIDE SEQUENCE</scope>
    <source>
        <strain evidence="3">CBS 183.55</strain>
    </source>
</reference>
<dbReference type="GeneID" id="54352458"/>
<dbReference type="PANTHER" id="PTHR36223:SF1">
    <property type="entry name" value="TRANSCRIPTION ELONGATION FACTOR EAF N-TERMINAL DOMAIN-CONTAINING PROTEIN"/>
    <property type="match status" value="1"/>
</dbReference>
<keyword evidence="4" id="KW-1185">Reference proteome</keyword>
<feature type="region of interest" description="Disordered" evidence="1">
    <location>
        <begin position="236"/>
        <end position="297"/>
    </location>
</feature>
<protein>
    <recommendedName>
        <fullName evidence="2">DUF7918 domain-containing protein</fullName>
    </recommendedName>
</protein>
<evidence type="ECO:0000256" key="1">
    <source>
        <dbReference type="SAM" id="MobiDB-lite"/>
    </source>
</evidence>
<organism evidence="3 4">
    <name type="scientific">Didymella exigua CBS 183.55</name>
    <dbReference type="NCBI Taxonomy" id="1150837"/>
    <lineage>
        <taxon>Eukaryota</taxon>
        <taxon>Fungi</taxon>
        <taxon>Dikarya</taxon>
        <taxon>Ascomycota</taxon>
        <taxon>Pezizomycotina</taxon>
        <taxon>Dothideomycetes</taxon>
        <taxon>Pleosporomycetidae</taxon>
        <taxon>Pleosporales</taxon>
        <taxon>Pleosporineae</taxon>
        <taxon>Didymellaceae</taxon>
        <taxon>Didymella</taxon>
    </lineage>
</organism>
<dbReference type="EMBL" id="ML978968">
    <property type="protein sequence ID" value="KAF1928526.1"/>
    <property type="molecule type" value="Genomic_DNA"/>
</dbReference>
<feature type="domain" description="DUF7918" evidence="2">
    <location>
        <begin position="5"/>
        <end position="207"/>
    </location>
</feature>
<proteinExistence type="predicted"/>
<dbReference type="OrthoDB" id="3364132at2759"/>
<evidence type="ECO:0000259" key="2">
    <source>
        <dbReference type="Pfam" id="PF25534"/>
    </source>
</evidence>
<dbReference type="PANTHER" id="PTHR36223">
    <property type="entry name" value="BETA-LACTAMASE-TYPE TRANSPEPTIDASE FOLD DOMAIN CONTAINING PROTEIN"/>
    <property type="match status" value="1"/>
</dbReference>
<dbReference type="RefSeq" id="XP_033448774.1">
    <property type="nucleotide sequence ID" value="XM_033594790.1"/>
</dbReference>
<dbReference type="Proteomes" id="UP000800082">
    <property type="component" value="Unassembled WGS sequence"/>
</dbReference>
<dbReference type="AlphaFoldDB" id="A0A6A5RQE4"/>
<accession>A0A6A5RQE4</accession>
<dbReference type="Pfam" id="PF25534">
    <property type="entry name" value="DUF7918"/>
    <property type="match status" value="1"/>
</dbReference>
<name>A0A6A5RQE4_9PLEO</name>
<gene>
    <name evidence="3" type="ORF">M421DRAFT_4995</name>
</gene>